<gene>
    <name evidence="1" type="ORF">PHYPSEUDO_002912</name>
</gene>
<evidence type="ECO:0000313" key="2">
    <source>
        <dbReference type="Proteomes" id="UP000694044"/>
    </source>
</evidence>
<name>A0A8T1VV90_9STRA</name>
<dbReference type="EMBL" id="JAGDFM010000155">
    <property type="protein sequence ID" value="KAG7384128.1"/>
    <property type="molecule type" value="Genomic_DNA"/>
</dbReference>
<proteinExistence type="predicted"/>
<keyword evidence="2" id="KW-1185">Reference proteome</keyword>
<organism evidence="1 2">
    <name type="scientific">Phytophthora pseudosyringae</name>
    <dbReference type="NCBI Taxonomy" id="221518"/>
    <lineage>
        <taxon>Eukaryota</taxon>
        <taxon>Sar</taxon>
        <taxon>Stramenopiles</taxon>
        <taxon>Oomycota</taxon>
        <taxon>Peronosporomycetes</taxon>
        <taxon>Peronosporales</taxon>
        <taxon>Peronosporaceae</taxon>
        <taxon>Phytophthora</taxon>
    </lineage>
</organism>
<dbReference type="AlphaFoldDB" id="A0A8T1VV90"/>
<dbReference type="Proteomes" id="UP000694044">
    <property type="component" value="Unassembled WGS sequence"/>
</dbReference>
<protein>
    <submittedName>
        <fullName evidence="1">Uncharacterized protein</fullName>
    </submittedName>
</protein>
<comment type="caution">
    <text evidence="1">The sequence shown here is derived from an EMBL/GenBank/DDBJ whole genome shotgun (WGS) entry which is preliminary data.</text>
</comment>
<accession>A0A8T1VV90</accession>
<sequence>MENNLATKSWAVHWQGALQLQSSHEVGHRLGRRSQDALDPNATAVKVWEQVLLLCLLHESCVLLAFQPEAMEKVSVLVLLFVACEGVFAVDFYGQAHTDYYSDGNPIRDTIRAIASS</sequence>
<evidence type="ECO:0000313" key="1">
    <source>
        <dbReference type="EMBL" id="KAG7384128.1"/>
    </source>
</evidence>
<dbReference type="OrthoDB" id="421226at2759"/>
<reference evidence="1" key="1">
    <citation type="submission" date="2021-02" db="EMBL/GenBank/DDBJ databases">
        <authorList>
            <person name="Palmer J.M."/>
        </authorList>
    </citation>
    <scope>NUCLEOTIDE SEQUENCE</scope>
    <source>
        <strain evidence="1">SCRP734</strain>
    </source>
</reference>